<dbReference type="RefSeq" id="WP_092722353.1">
    <property type="nucleotide sequence ID" value="NZ_FNGW01000001.1"/>
</dbReference>
<keyword evidence="4 6" id="KW-1133">Transmembrane helix</keyword>
<dbReference type="AlphaFoldDB" id="A0A1G9IWD8"/>
<dbReference type="InterPro" id="IPR050367">
    <property type="entry name" value="APC_superfamily"/>
</dbReference>
<keyword evidence="2" id="KW-1003">Cell membrane</keyword>
<feature type="transmembrane region" description="Helical" evidence="6">
    <location>
        <begin position="36"/>
        <end position="54"/>
    </location>
</feature>
<feature type="transmembrane region" description="Helical" evidence="6">
    <location>
        <begin position="122"/>
        <end position="148"/>
    </location>
</feature>
<dbReference type="STRING" id="1121325.SAMN04515677_101412"/>
<evidence type="ECO:0000256" key="2">
    <source>
        <dbReference type="ARBA" id="ARBA00022475"/>
    </source>
</evidence>
<dbReference type="InterPro" id="IPR002293">
    <property type="entry name" value="AA/rel_permease1"/>
</dbReference>
<comment type="subcellular location">
    <subcellularLocation>
        <location evidence="1">Cell membrane</location>
        <topology evidence="1">Multi-pass membrane protein</topology>
    </subcellularLocation>
</comment>
<evidence type="ECO:0000256" key="3">
    <source>
        <dbReference type="ARBA" id="ARBA00022692"/>
    </source>
</evidence>
<dbReference type="Gene3D" id="1.20.1740.10">
    <property type="entry name" value="Amino acid/polyamine transporter I"/>
    <property type="match status" value="1"/>
</dbReference>
<evidence type="ECO:0000313" key="8">
    <source>
        <dbReference type="Proteomes" id="UP000199068"/>
    </source>
</evidence>
<keyword evidence="5 6" id="KW-0472">Membrane</keyword>
<keyword evidence="8" id="KW-1185">Reference proteome</keyword>
<dbReference type="PANTHER" id="PTHR42770">
    <property type="entry name" value="AMINO ACID TRANSPORTER-RELATED"/>
    <property type="match status" value="1"/>
</dbReference>
<evidence type="ECO:0000256" key="6">
    <source>
        <dbReference type="SAM" id="Phobius"/>
    </source>
</evidence>
<proteinExistence type="predicted"/>
<feature type="transmembrane region" description="Helical" evidence="6">
    <location>
        <begin position="203"/>
        <end position="224"/>
    </location>
</feature>
<gene>
    <name evidence="7" type="ORF">SAMN04515677_101412</name>
</gene>
<feature type="transmembrane region" description="Helical" evidence="6">
    <location>
        <begin position="388"/>
        <end position="405"/>
    </location>
</feature>
<feature type="transmembrane region" description="Helical" evidence="6">
    <location>
        <begin position="333"/>
        <end position="350"/>
    </location>
</feature>
<dbReference type="GO" id="GO:0005886">
    <property type="term" value="C:plasma membrane"/>
    <property type="evidence" value="ECO:0007669"/>
    <property type="project" value="UniProtKB-SubCell"/>
</dbReference>
<protein>
    <submittedName>
        <fullName evidence="7">Amino acid transporter</fullName>
    </submittedName>
</protein>
<dbReference type="Proteomes" id="UP000199068">
    <property type="component" value="Unassembled WGS sequence"/>
</dbReference>
<feature type="transmembrane region" description="Helical" evidence="6">
    <location>
        <begin position="417"/>
        <end position="433"/>
    </location>
</feature>
<evidence type="ECO:0000256" key="1">
    <source>
        <dbReference type="ARBA" id="ARBA00004651"/>
    </source>
</evidence>
<reference evidence="7 8" key="1">
    <citation type="submission" date="2016-10" db="EMBL/GenBank/DDBJ databases">
        <authorList>
            <person name="de Groot N.N."/>
        </authorList>
    </citation>
    <scope>NUCLEOTIDE SEQUENCE [LARGE SCALE GENOMIC DNA]</scope>
    <source>
        <strain evidence="7 8">DSM 797</strain>
    </source>
</reference>
<accession>A0A1G9IWD8</accession>
<feature type="transmembrane region" description="Helical" evidence="6">
    <location>
        <begin position="279"/>
        <end position="312"/>
    </location>
</feature>
<feature type="transmembrane region" description="Helical" evidence="6">
    <location>
        <begin position="7"/>
        <end position="24"/>
    </location>
</feature>
<dbReference type="PIRSF" id="PIRSF006060">
    <property type="entry name" value="AA_transporter"/>
    <property type="match status" value="1"/>
</dbReference>
<dbReference type="Pfam" id="PF13520">
    <property type="entry name" value="AA_permease_2"/>
    <property type="match status" value="1"/>
</dbReference>
<organism evidence="7 8">
    <name type="scientific">Romboutsia lituseburensis DSM 797</name>
    <dbReference type="NCBI Taxonomy" id="1121325"/>
    <lineage>
        <taxon>Bacteria</taxon>
        <taxon>Bacillati</taxon>
        <taxon>Bacillota</taxon>
        <taxon>Clostridia</taxon>
        <taxon>Peptostreptococcales</taxon>
        <taxon>Peptostreptococcaceae</taxon>
        <taxon>Romboutsia</taxon>
    </lineage>
</organism>
<evidence type="ECO:0000256" key="5">
    <source>
        <dbReference type="ARBA" id="ARBA00023136"/>
    </source>
</evidence>
<dbReference type="GO" id="GO:0022857">
    <property type="term" value="F:transmembrane transporter activity"/>
    <property type="evidence" value="ECO:0007669"/>
    <property type="project" value="InterPro"/>
</dbReference>
<sequence length="448" mass="49368">MNKKLSTIEVFAIILGAIIGWGAFMLPGSKFLKSAGIVNTFLGLLLGTICIIVIERSYHMMMQTSCEEGGEFSYVYTKLGKNHGFVVGWFLSLAYLTMIPLNASAFPLVINKIFNGVLEFGYLYTIAGYNVYIGEILVSFIIILLFMVINMKGIKETGRVQTYIIFLLIICVISVFYGMIKNAGVISISRNYILNYKFSLKEILQVFAITPFLFVGFDAIPQLATNLGFGNKKASMLAIVSLFIGTLIYNLLNIATGLAYSPQQASSLDWALGSAVMNYIGKFGFLLLIIALGAAVSSGINGFMVCSSKLIAAMGRKGVLSYKFSEINKNGELGNSILFVSIISAVLVMFGREVIIWIVDMSSLGASIAYFYVCLVTFMNQTKFSKKVISFLGICVSSLFIILLLSPFSPAKLSTESLIALISWSFIGIVFWYKHKEKETLIKKVQVR</sequence>
<dbReference type="EMBL" id="FNGW01000001">
    <property type="protein sequence ID" value="SDL29510.1"/>
    <property type="molecule type" value="Genomic_DNA"/>
</dbReference>
<feature type="transmembrane region" description="Helical" evidence="6">
    <location>
        <begin position="236"/>
        <end position="259"/>
    </location>
</feature>
<evidence type="ECO:0000313" key="7">
    <source>
        <dbReference type="EMBL" id="SDL29510.1"/>
    </source>
</evidence>
<feature type="transmembrane region" description="Helical" evidence="6">
    <location>
        <begin position="160"/>
        <end position="180"/>
    </location>
</feature>
<name>A0A1G9IWD8_9FIRM</name>
<feature type="transmembrane region" description="Helical" evidence="6">
    <location>
        <begin position="86"/>
        <end position="110"/>
    </location>
</feature>
<keyword evidence="3 6" id="KW-0812">Transmembrane</keyword>
<feature type="transmembrane region" description="Helical" evidence="6">
    <location>
        <begin position="356"/>
        <end position="376"/>
    </location>
</feature>
<dbReference type="PANTHER" id="PTHR42770:SF7">
    <property type="entry name" value="MEMBRANE PROTEIN"/>
    <property type="match status" value="1"/>
</dbReference>
<evidence type="ECO:0000256" key="4">
    <source>
        <dbReference type="ARBA" id="ARBA00022989"/>
    </source>
</evidence>